<dbReference type="InterPro" id="IPR007248">
    <property type="entry name" value="Mpv17_PMP22"/>
</dbReference>
<organism evidence="8 9">
    <name type="scientific">Westerdykella ornata</name>
    <dbReference type="NCBI Taxonomy" id="318751"/>
    <lineage>
        <taxon>Eukaryota</taxon>
        <taxon>Fungi</taxon>
        <taxon>Dikarya</taxon>
        <taxon>Ascomycota</taxon>
        <taxon>Pezizomycotina</taxon>
        <taxon>Dothideomycetes</taxon>
        <taxon>Pleosporomycetidae</taxon>
        <taxon>Pleosporales</taxon>
        <taxon>Sporormiaceae</taxon>
        <taxon>Westerdykella</taxon>
    </lineage>
</organism>
<feature type="transmembrane region" description="Helical" evidence="6">
    <location>
        <begin position="190"/>
        <end position="209"/>
    </location>
</feature>
<dbReference type="PANTHER" id="PTHR11266">
    <property type="entry name" value="PEROXISOMAL MEMBRANE PROTEIN 2, PXMP2 MPV17"/>
    <property type="match status" value="1"/>
</dbReference>
<dbReference type="RefSeq" id="XP_033652052.1">
    <property type="nucleotide sequence ID" value="XM_033795791.1"/>
</dbReference>
<evidence type="ECO:0000256" key="6">
    <source>
        <dbReference type="RuleBase" id="RU363053"/>
    </source>
</evidence>
<comment type="similarity">
    <text evidence="2 6">Belongs to the peroxisomal membrane protein PXMP2/4 family.</text>
</comment>
<feature type="chain" id="PRO_5025630053" evidence="7">
    <location>
        <begin position="25"/>
        <end position="211"/>
    </location>
</feature>
<feature type="transmembrane region" description="Helical" evidence="6">
    <location>
        <begin position="40"/>
        <end position="58"/>
    </location>
</feature>
<keyword evidence="7" id="KW-0732">Signal</keyword>
<sequence length="211" mass="24413">MKLSPFASSCLLALLIDCCSNIIAQRLKAYKLDVPFVFDRVLFFQFLVMGAIGGPVNFHWQSWLERTFPGWKTVGRKREFTTLDTEEKGVSLAIQYEGSPGPGLHTYKEEVRVRNWWNIFCKWFTDCITMGALLNTTLFLVVMGVLKGKPWPQIGFDLRTEMWPIIWDSYKVWPVANFFSTTYCPVERRIVFLSCCGLLWNIYLSLVAARL</sequence>
<comment type="subcellular location">
    <subcellularLocation>
        <location evidence="1">Membrane</location>
        <topology evidence="1">Multi-pass membrane protein</topology>
    </subcellularLocation>
</comment>
<keyword evidence="3 6" id="KW-0812">Transmembrane</keyword>
<dbReference type="GeneID" id="54548966"/>
<keyword evidence="4 6" id="KW-1133">Transmembrane helix</keyword>
<evidence type="ECO:0000256" key="2">
    <source>
        <dbReference type="ARBA" id="ARBA00006824"/>
    </source>
</evidence>
<dbReference type="Proteomes" id="UP000800097">
    <property type="component" value="Unassembled WGS sequence"/>
</dbReference>
<evidence type="ECO:0000256" key="7">
    <source>
        <dbReference type="SAM" id="SignalP"/>
    </source>
</evidence>
<feature type="transmembrane region" description="Helical" evidence="6">
    <location>
        <begin position="123"/>
        <end position="146"/>
    </location>
</feature>
<dbReference type="OrthoDB" id="10267969at2759"/>
<protein>
    <submittedName>
        <fullName evidence="8">Integral membrane protein-like protein</fullName>
    </submittedName>
</protein>
<evidence type="ECO:0000256" key="1">
    <source>
        <dbReference type="ARBA" id="ARBA00004141"/>
    </source>
</evidence>
<keyword evidence="5 6" id="KW-0472">Membrane</keyword>
<proteinExistence type="inferred from homology"/>
<reference evidence="8" key="1">
    <citation type="journal article" date="2020" name="Stud. Mycol.">
        <title>101 Dothideomycetes genomes: a test case for predicting lifestyles and emergence of pathogens.</title>
        <authorList>
            <person name="Haridas S."/>
            <person name="Albert R."/>
            <person name="Binder M."/>
            <person name="Bloem J."/>
            <person name="Labutti K."/>
            <person name="Salamov A."/>
            <person name="Andreopoulos B."/>
            <person name="Baker S."/>
            <person name="Barry K."/>
            <person name="Bills G."/>
            <person name="Bluhm B."/>
            <person name="Cannon C."/>
            <person name="Castanera R."/>
            <person name="Culley D."/>
            <person name="Daum C."/>
            <person name="Ezra D."/>
            <person name="Gonzalez J."/>
            <person name="Henrissat B."/>
            <person name="Kuo A."/>
            <person name="Liang C."/>
            <person name="Lipzen A."/>
            <person name="Lutzoni F."/>
            <person name="Magnuson J."/>
            <person name="Mondo S."/>
            <person name="Nolan M."/>
            <person name="Ohm R."/>
            <person name="Pangilinan J."/>
            <person name="Park H.-J."/>
            <person name="Ramirez L."/>
            <person name="Alfaro M."/>
            <person name="Sun H."/>
            <person name="Tritt A."/>
            <person name="Yoshinaga Y."/>
            <person name="Zwiers L.-H."/>
            <person name="Turgeon B."/>
            <person name="Goodwin S."/>
            <person name="Spatafora J."/>
            <person name="Crous P."/>
            <person name="Grigoriev I."/>
        </authorList>
    </citation>
    <scope>NUCLEOTIDE SEQUENCE</scope>
    <source>
        <strain evidence="8">CBS 379.55</strain>
    </source>
</reference>
<evidence type="ECO:0000256" key="3">
    <source>
        <dbReference type="ARBA" id="ARBA00022692"/>
    </source>
</evidence>
<feature type="signal peptide" evidence="7">
    <location>
        <begin position="1"/>
        <end position="24"/>
    </location>
</feature>
<keyword evidence="9" id="KW-1185">Reference proteome</keyword>
<accession>A0A6A6JEB6</accession>
<dbReference type="AlphaFoldDB" id="A0A6A6JEB6"/>
<dbReference type="PANTHER" id="PTHR11266:SF80">
    <property type="entry name" value="PEROXISOMAL MEMBRANE PROTEIN 2"/>
    <property type="match status" value="1"/>
</dbReference>
<name>A0A6A6JEB6_WESOR</name>
<dbReference type="Pfam" id="PF04117">
    <property type="entry name" value="Mpv17_PMP22"/>
    <property type="match status" value="1"/>
</dbReference>
<dbReference type="EMBL" id="ML986502">
    <property type="protein sequence ID" value="KAF2274513.1"/>
    <property type="molecule type" value="Genomic_DNA"/>
</dbReference>
<dbReference type="GO" id="GO:0005778">
    <property type="term" value="C:peroxisomal membrane"/>
    <property type="evidence" value="ECO:0007669"/>
    <property type="project" value="TreeGrafter"/>
</dbReference>
<evidence type="ECO:0000256" key="4">
    <source>
        <dbReference type="ARBA" id="ARBA00022989"/>
    </source>
</evidence>
<evidence type="ECO:0000313" key="8">
    <source>
        <dbReference type="EMBL" id="KAF2274513.1"/>
    </source>
</evidence>
<evidence type="ECO:0000256" key="5">
    <source>
        <dbReference type="ARBA" id="ARBA00023136"/>
    </source>
</evidence>
<gene>
    <name evidence="8" type="ORF">EI97DRAFT_381233</name>
</gene>
<evidence type="ECO:0000313" key="9">
    <source>
        <dbReference type="Proteomes" id="UP000800097"/>
    </source>
</evidence>